<dbReference type="InterPro" id="IPR056697">
    <property type="entry name" value="DUF7795"/>
</dbReference>
<evidence type="ECO:0000259" key="1">
    <source>
        <dbReference type="Pfam" id="PF25071"/>
    </source>
</evidence>
<dbReference type="Proteomes" id="UP000813463">
    <property type="component" value="Chromosome 4"/>
</dbReference>
<name>A0A9R0I709_SPIOL</name>
<dbReference type="AlphaFoldDB" id="A0A9R0I709"/>
<proteinExistence type="predicted"/>
<dbReference type="KEGG" id="soe:110783760"/>
<dbReference type="GeneID" id="110783760"/>
<dbReference type="Pfam" id="PF25071">
    <property type="entry name" value="DUF7795"/>
    <property type="match status" value="1"/>
</dbReference>
<keyword evidence="2" id="KW-1185">Reference proteome</keyword>
<dbReference type="PANTHER" id="PTHR35305">
    <property type="entry name" value="FAD-BINDING PROTEIN"/>
    <property type="match status" value="1"/>
</dbReference>
<reference evidence="2" key="1">
    <citation type="journal article" date="2021" name="Nat. Commun.">
        <title>Genomic analyses provide insights into spinach domestication and the genetic basis of agronomic traits.</title>
        <authorList>
            <person name="Cai X."/>
            <person name="Sun X."/>
            <person name="Xu C."/>
            <person name="Sun H."/>
            <person name="Wang X."/>
            <person name="Ge C."/>
            <person name="Zhang Z."/>
            <person name="Wang Q."/>
            <person name="Fei Z."/>
            <person name="Jiao C."/>
            <person name="Wang Q."/>
        </authorList>
    </citation>
    <scope>NUCLEOTIDE SEQUENCE [LARGE SCALE GENOMIC DNA]</scope>
    <source>
        <strain evidence="2">cv. Varoflay</strain>
    </source>
</reference>
<gene>
    <name evidence="3" type="primary">LOC110783760</name>
</gene>
<evidence type="ECO:0000313" key="2">
    <source>
        <dbReference type="Proteomes" id="UP000813463"/>
    </source>
</evidence>
<accession>A0A9R0I709</accession>
<feature type="domain" description="DUF7795" evidence="1">
    <location>
        <begin position="9"/>
        <end position="127"/>
    </location>
</feature>
<reference evidence="3" key="2">
    <citation type="submission" date="2025-08" db="UniProtKB">
        <authorList>
            <consortium name="RefSeq"/>
        </authorList>
    </citation>
    <scope>IDENTIFICATION</scope>
    <source>
        <tissue evidence="3">Leaf</tissue>
    </source>
</reference>
<protein>
    <recommendedName>
        <fullName evidence="1">DUF7795 domain-containing protein</fullName>
    </recommendedName>
</protein>
<evidence type="ECO:0000313" key="3">
    <source>
        <dbReference type="RefSeq" id="XP_021843824.1"/>
    </source>
</evidence>
<dbReference type="PANTHER" id="PTHR35305:SF2">
    <property type="entry name" value="FAD-BINDING PROTEIN"/>
    <property type="match status" value="1"/>
</dbReference>
<sequence length="215" mass="24161">MQAEGISNVDDEAREILAEFMVGVIKFEELVEVGRTYLIRFQQALDFLRRPSIYESSELVKSIVKANETKRVSAYVEAGCINAYDSAVSVSQLNTSVGKLRDCLLKAKGIIDKLQSLMDKAGNALLMNSDDQIEIEFQEPEQEVTASQKLDAAGCASFMAVVYSMVKQDYTMQEKIVSSLNLKSSSDELESYSLMWTLRPFINEDVIQQAMRQVR</sequence>
<organism evidence="2 3">
    <name type="scientific">Spinacia oleracea</name>
    <name type="common">Spinach</name>
    <dbReference type="NCBI Taxonomy" id="3562"/>
    <lineage>
        <taxon>Eukaryota</taxon>
        <taxon>Viridiplantae</taxon>
        <taxon>Streptophyta</taxon>
        <taxon>Embryophyta</taxon>
        <taxon>Tracheophyta</taxon>
        <taxon>Spermatophyta</taxon>
        <taxon>Magnoliopsida</taxon>
        <taxon>eudicotyledons</taxon>
        <taxon>Gunneridae</taxon>
        <taxon>Pentapetalae</taxon>
        <taxon>Caryophyllales</taxon>
        <taxon>Chenopodiaceae</taxon>
        <taxon>Chenopodioideae</taxon>
        <taxon>Anserineae</taxon>
        <taxon>Spinacia</taxon>
    </lineage>
</organism>
<dbReference type="RefSeq" id="XP_021843824.1">
    <property type="nucleotide sequence ID" value="XM_021988132.2"/>
</dbReference>
<dbReference type="OrthoDB" id="744228at2759"/>